<dbReference type="SMART" id="SM00849">
    <property type="entry name" value="Lactamase_B"/>
    <property type="match status" value="1"/>
</dbReference>
<name>A0A1T5EDE1_9SPHI</name>
<dbReference type="EMBL" id="FUYR01000003">
    <property type="protein sequence ID" value="SKB81923.1"/>
    <property type="molecule type" value="Genomic_DNA"/>
</dbReference>
<dbReference type="Pfam" id="PF12706">
    <property type="entry name" value="Lactamase_B_2"/>
    <property type="match status" value="1"/>
</dbReference>
<feature type="domain" description="Metallo-beta-lactamase" evidence="1">
    <location>
        <begin position="13"/>
        <end position="188"/>
    </location>
</feature>
<accession>A0A1T5EDE1</accession>
<evidence type="ECO:0000313" key="3">
    <source>
        <dbReference type="Proteomes" id="UP000189981"/>
    </source>
</evidence>
<dbReference type="PANTHER" id="PTHR47619:SF1">
    <property type="entry name" value="EXODEOXYRIBONUCLEASE WALJ"/>
    <property type="match status" value="1"/>
</dbReference>
<dbReference type="STRING" id="572036.SAMN05661099_2903"/>
<sequence>MSLYITSLNSGSNGNCYYLANEEDAVLVDVGLNCRETEKRMARLGLSMNKVRAIFISHEHSDHISGLPVIARKYQLPVYITPGTLTGGRLTLQEELVRTFNAHECVHIGELVITAFPKLHDASEPHSFIVSCREVTVGVFTDIGFPCENLIKYFKRCHAAFLEANYDDDMLDRGRYPYFLKKRIRGGYGHLSNKQALELFKTCRPPHMSHLLLSHLSRDNNSPDLVLELFRSSAGDTEIVVASRDCETNIYHIKAVQGKGMREHARVEEVRIPALNLPVAEHVQYSLFQ</sequence>
<gene>
    <name evidence="2" type="ORF">SAMN05661099_2903</name>
</gene>
<reference evidence="3" key="1">
    <citation type="submission" date="2017-02" db="EMBL/GenBank/DDBJ databases">
        <authorList>
            <person name="Varghese N."/>
            <person name="Submissions S."/>
        </authorList>
    </citation>
    <scope>NUCLEOTIDE SEQUENCE [LARGE SCALE GENOMIC DNA]</scope>
    <source>
        <strain evidence="3">DSM 22385</strain>
    </source>
</reference>
<keyword evidence="3" id="KW-1185">Reference proteome</keyword>
<dbReference type="SUPFAM" id="SSF56281">
    <property type="entry name" value="Metallo-hydrolase/oxidoreductase"/>
    <property type="match status" value="1"/>
</dbReference>
<dbReference type="OrthoDB" id="9781189at2"/>
<dbReference type="Gene3D" id="3.60.15.10">
    <property type="entry name" value="Ribonuclease Z/Hydroxyacylglutathione hydrolase-like"/>
    <property type="match status" value="1"/>
</dbReference>
<dbReference type="PANTHER" id="PTHR47619">
    <property type="entry name" value="METALLO-HYDROLASE YYCJ-RELATED"/>
    <property type="match status" value="1"/>
</dbReference>
<proteinExistence type="predicted"/>
<protein>
    <submittedName>
        <fullName evidence="2">Phosphoribosyl 1,2-cyclic phosphodiesterase</fullName>
    </submittedName>
</protein>
<dbReference type="AlphaFoldDB" id="A0A1T5EDE1"/>
<dbReference type="RefSeq" id="WP_079703419.1">
    <property type="nucleotide sequence ID" value="NZ_FUYR01000003.1"/>
</dbReference>
<dbReference type="Proteomes" id="UP000189981">
    <property type="component" value="Unassembled WGS sequence"/>
</dbReference>
<organism evidence="2 3">
    <name type="scientific">Daejeonella lutea</name>
    <dbReference type="NCBI Taxonomy" id="572036"/>
    <lineage>
        <taxon>Bacteria</taxon>
        <taxon>Pseudomonadati</taxon>
        <taxon>Bacteroidota</taxon>
        <taxon>Sphingobacteriia</taxon>
        <taxon>Sphingobacteriales</taxon>
        <taxon>Sphingobacteriaceae</taxon>
        <taxon>Daejeonella</taxon>
    </lineage>
</organism>
<dbReference type="InterPro" id="IPR036866">
    <property type="entry name" value="RibonucZ/Hydroxyglut_hydro"/>
</dbReference>
<dbReference type="InterPro" id="IPR052533">
    <property type="entry name" value="WalJ/YycJ-like"/>
</dbReference>
<evidence type="ECO:0000313" key="2">
    <source>
        <dbReference type="EMBL" id="SKB81923.1"/>
    </source>
</evidence>
<evidence type="ECO:0000259" key="1">
    <source>
        <dbReference type="SMART" id="SM00849"/>
    </source>
</evidence>
<dbReference type="InterPro" id="IPR001279">
    <property type="entry name" value="Metallo-B-lactamas"/>
</dbReference>